<keyword evidence="1" id="KW-1185">Reference proteome</keyword>
<evidence type="ECO:0000313" key="1">
    <source>
        <dbReference type="Proteomes" id="UP000036681"/>
    </source>
</evidence>
<organism evidence="1 2">
    <name type="scientific">Ascaris lumbricoides</name>
    <name type="common">Giant roundworm</name>
    <dbReference type="NCBI Taxonomy" id="6252"/>
    <lineage>
        <taxon>Eukaryota</taxon>
        <taxon>Metazoa</taxon>
        <taxon>Ecdysozoa</taxon>
        <taxon>Nematoda</taxon>
        <taxon>Chromadorea</taxon>
        <taxon>Rhabditida</taxon>
        <taxon>Spirurina</taxon>
        <taxon>Ascaridomorpha</taxon>
        <taxon>Ascaridoidea</taxon>
        <taxon>Ascarididae</taxon>
        <taxon>Ascaris</taxon>
    </lineage>
</organism>
<dbReference type="WBParaSite" id="ALUE_0002090801-mRNA-1">
    <property type="protein sequence ID" value="ALUE_0002090801-mRNA-1"/>
    <property type="gene ID" value="ALUE_0002090801"/>
</dbReference>
<name>A0A0M3IQ80_ASCLU</name>
<evidence type="ECO:0000313" key="2">
    <source>
        <dbReference type="WBParaSite" id="ALUE_0002090801-mRNA-1"/>
    </source>
</evidence>
<dbReference type="Proteomes" id="UP000036681">
    <property type="component" value="Unplaced"/>
</dbReference>
<reference evidence="2" key="1">
    <citation type="submission" date="2017-02" db="UniProtKB">
        <authorList>
            <consortium name="WormBaseParasite"/>
        </authorList>
    </citation>
    <scope>IDENTIFICATION</scope>
</reference>
<proteinExistence type="predicted"/>
<sequence length="42" mass="4986">MDWPVFFHALAKLVLARQDHIRILDHIFLSTLKSIITMAYIF</sequence>
<protein>
    <submittedName>
        <fullName evidence="2">Uncharacterized protein</fullName>
    </submittedName>
</protein>
<accession>A0A0M3IQ80</accession>
<dbReference type="AlphaFoldDB" id="A0A0M3IQ80"/>